<proteinExistence type="predicted"/>
<reference evidence="2 3" key="1">
    <citation type="submission" date="2015-01" db="EMBL/GenBank/DDBJ databases">
        <title>Genome of allotetraploid Gossypium barbadense reveals genomic plasticity and fiber elongation in cotton evolution.</title>
        <authorList>
            <person name="Chen X."/>
            <person name="Liu X."/>
            <person name="Zhao B."/>
            <person name="Zheng H."/>
            <person name="Hu Y."/>
            <person name="Lu G."/>
            <person name="Yang C."/>
            <person name="Chen J."/>
            <person name="Shan C."/>
            <person name="Zhang L."/>
            <person name="Zhou Y."/>
            <person name="Wang L."/>
            <person name="Guo W."/>
            <person name="Bai Y."/>
            <person name="Ruan J."/>
            <person name="Shangguan X."/>
            <person name="Mao Y."/>
            <person name="Jiang J."/>
            <person name="Zhu Y."/>
            <person name="Lei J."/>
            <person name="Kang H."/>
            <person name="Chen S."/>
            <person name="He X."/>
            <person name="Wang R."/>
            <person name="Wang Y."/>
            <person name="Chen J."/>
            <person name="Wang L."/>
            <person name="Yu S."/>
            <person name="Wang B."/>
            <person name="Wei J."/>
            <person name="Song S."/>
            <person name="Lu X."/>
            <person name="Gao Z."/>
            <person name="Gu W."/>
            <person name="Deng X."/>
            <person name="Ma D."/>
            <person name="Wang S."/>
            <person name="Liang W."/>
            <person name="Fang L."/>
            <person name="Cai C."/>
            <person name="Zhu X."/>
            <person name="Zhou B."/>
            <person name="Zhang Y."/>
            <person name="Chen Z."/>
            <person name="Xu S."/>
            <person name="Zhu R."/>
            <person name="Wang S."/>
            <person name="Zhang T."/>
            <person name="Zhao G."/>
        </authorList>
    </citation>
    <scope>NUCLEOTIDE SEQUENCE [LARGE SCALE GENOMIC DNA]</scope>
    <source>
        <strain evidence="3">cv. Xinhai21</strain>
        <tissue evidence="2">Leaf</tissue>
    </source>
</reference>
<evidence type="ECO:0000256" key="1">
    <source>
        <dbReference type="SAM" id="MobiDB-lite"/>
    </source>
</evidence>
<dbReference type="AlphaFoldDB" id="A0A2P5W0F7"/>
<gene>
    <name evidence="2" type="ORF">GOBAR_AA36157</name>
</gene>
<feature type="compositionally biased region" description="Polar residues" evidence="1">
    <location>
        <begin position="18"/>
        <end position="30"/>
    </location>
</feature>
<evidence type="ECO:0000313" key="3">
    <source>
        <dbReference type="Proteomes" id="UP000239757"/>
    </source>
</evidence>
<dbReference type="EMBL" id="KZ669808">
    <property type="protein sequence ID" value="PPR84555.1"/>
    <property type="molecule type" value="Genomic_DNA"/>
</dbReference>
<evidence type="ECO:0000313" key="2">
    <source>
        <dbReference type="EMBL" id="PPR84555.1"/>
    </source>
</evidence>
<sequence length="68" mass="7115">MGHVASKWKQQCAIAKGVSSSGLRDQQQKPVSRGWCMSNRARAGAGVSGSRCVGSKVQAKLVSKQGQA</sequence>
<protein>
    <submittedName>
        <fullName evidence="2">Uncharacterized protein</fullName>
    </submittedName>
</protein>
<name>A0A2P5W0F7_GOSBA</name>
<accession>A0A2P5W0F7</accession>
<dbReference type="Proteomes" id="UP000239757">
    <property type="component" value="Unassembled WGS sequence"/>
</dbReference>
<feature type="region of interest" description="Disordered" evidence="1">
    <location>
        <begin position="16"/>
        <end position="35"/>
    </location>
</feature>
<organism evidence="2 3">
    <name type="scientific">Gossypium barbadense</name>
    <name type="common">Sea Island cotton</name>
    <name type="synonym">Hibiscus barbadensis</name>
    <dbReference type="NCBI Taxonomy" id="3634"/>
    <lineage>
        <taxon>Eukaryota</taxon>
        <taxon>Viridiplantae</taxon>
        <taxon>Streptophyta</taxon>
        <taxon>Embryophyta</taxon>
        <taxon>Tracheophyta</taxon>
        <taxon>Spermatophyta</taxon>
        <taxon>Magnoliopsida</taxon>
        <taxon>eudicotyledons</taxon>
        <taxon>Gunneridae</taxon>
        <taxon>Pentapetalae</taxon>
        <taxon>rosids</taxon>
        <taxon>malvids</taxon>
        <taxon>Malvales</taxon>
        <taxon>Malvaceae</taxon>
        <taxon>Malvoideae</taxon>
        <taxon>Gossypium</taxon>
    </lineage>
</organism>